<dbReference type="AlphaFoldDB" id="A0A511NGH7"/>
<proteinExistence type="predicted"/>
<dbReference type="InterPro" id="IPR011004">
    <property type="entry name" value="Trimer_LpxA-like_sf"/>
</dbReference>
<gene>
    <name evidence="3" type="ORF">EB1_17030</name>
</gene>
<keyword evidence="4" id="KW-1185">Reference proteome</keyword>
<dbReference type="EMBL" id="BJXC01000010">
    <property type="protein sequence ID" value="GEM51913.1"/>
    <property type="molecule type" value="Genomic_DNA"/>
</dbReference>
<dbReference type="InterPro" id="IPR023917">
    <property type="entry name" value="Bifunctiontional_GlmU_bac-type"/>
</dbReference>
<dbReference type="NCBIfam" id="TIGR03991">
    <property type="entry name" value="alt_bact_glmU"/>
    <property type="match status" value="1"/>
</dbReference>
<keyword evidence="2" id="KW-0012">Acyltransferase</keyword>
<dbReference type="PANTHER" id="PTHR43584">
    <property type="entry name" value="NUCLEOTIDYL TRANSFERASE"/>
    <property type="match status" value="1"/>
</dbReference>
<dbReference type="Gene3D" id="2.160.10.10">
    <property type="entry name" value="Hexapeptide repeat proteins"/>
    <property type="match status" value="1"/>
</dbReference>
<dbReference type="Proteomes" id="UP000321245">
    <property type="component" value="Unassembled WGS sequence"/>
</dbReference>
<dbReference type="GO" id="GO:0016746">
    <property type="term" value="F:acyltransferase activity"/>
    <property type="evidence" value="ECO:0007669"/>
    <property type="project" value="UniProtKB-KW"/>
</dbReference>
<accession>A0A511NGH7</accession>
<dbReference type="OrthoDB" id="9784832at2"/>
<name>A0A511NGH7_9FLAO</name>
<protein>
    <submittedName>
        <fullName evidence="3">Glucose-1-phosphate thymidylyltransferase</fullName>
    </submittedName>
</protein>
<dbReference type="SUPFAM" id="SSF51161">
    <property type="entry name" value="Trimeric LpxA-like enzymes"/>
    <property type="match status" value="1"/>
</dbReference>
<keyword evidence="1 3" id="KW-0808">Transferase</keyword>
<reference evidence="3 4" key="1">
    <citation type="submission" date="2019-07" db="EMBL/GenBank/DDBJ databases">
        <title>Whole genome shotgun sequence of Empedobacter brevis NBRC 14943.</title>
        <authorList>
            <person name="Hosoyama A."/>
            <person name="Uohara A."/>
            <person name="Ohji S."/>
            <person name="Ichikawa N."/>
        </authorList>
    </citation>
    <scope>NUCLEOTIDE SEQUENCE [LARGE SCALE GENOMIC DNA]</scope>
    <source>
        <strain evidence="3 4">NBRC 14943</strain>
    </source>
</reference>
<evidence type="ECO:0000256" key="1">
    <source>
        <dbReference type="ARBA" id="ARBA00022679"/>
    </source>
</evidence>
<sequence length="382" mass="43168">MNIILFDGEEWENLLPLTFTKPVASLRMGVLSFAERWEKILNTTISYQTQSYLEEKFSTNYQSENIFINPSFFPTTELIHYIKELELNQSILFNDRLVAVKTTEESPHITSEILSLDKIIHIKNSWDLFTYNFQAIEFDFEILTKGRASQPISETNNVLHPEKIFIEEGAKVEFSILNASEGPIYIGKEAEIMEGCMIRGGLALCEHGKINMGAKIYPGCTVGPYCKVGGELNNAILMAYSNKGHDGFLGNAVLGEWCNLGADTNNSNLKNNYAEVKLWNYKEKRFVKTGLQFCGLIMGDYAKSAINTQFNTGTVVGVCANVFQSGFPPNMIKHYSWGGQSDAPVFSFERACEAAEKMMERRKVEFTPTDKKILEHIFNLNN</sequence>
<dbReference type="STRING" id="1218108.GCA_000382425_03041"/>
<evidence type="ECO:0000313" key="4">
    <source>
        <dbReference type="Proteomes" id="UP000321245"/>
    </source>
</evidence>
<dbReference type="Pfam" id="PF13562">
    <property type="entry name" value="NTP_transf_4"/>
    <property type="match status" value="1"/>
</dbReference>
<dbReference type="GO" id="GO:0016779">
    <property type="term" value="F:nucleotidyltransferase activity"/>
    <property type="evidence" value="ECO:0007669"/>
    <property type="project" value="UniProtKB-ARBA"/>
</dbReference>
<dbReference type="InterPro" id="IPR050065">
    <property type="entry name" value="GlmU-like"/>
</dbReference>
<dbReference type="RefSeq" id="WP_019976513.1">
    <property type="nucleotide sequence ID" value="NZ_BJXC01000010.1"/>
</dbReference>
<organism evidence="3 4">
    <name type="scientific">Empedobacter brevis NBRC 14943 = ATCC 43319</name>
    <dbReference type="NCBI Taxonomy" id="1218108"/>
    <lineage>
        <taxon>Bacteria</taxon>
        <taxon>Pseudomonadati</taxon>
        <taxon>Bacteroidota</taxon>
        <taxon>Flavobacteriia</taxon>
        <taxon>Flavobacteriales</taxon>
        <taxon>Weeksellaceae</taxon>
        <taxon>Empedobacter</taxon>
    </lineage>
</organism>
<evidence type="ECO:0000256" key="2">
    <source>
        <dbReference type="ARBA" id="ARBA00023315"/>
    </source>
</evidence>
<evidence type="ECO:0000313" key="3">
    <source>
        <dbReference type="EMBL" id="GEM51913.1"/>
    </source>
</evidence>
<dbReference type="GeneID" id="84651102"/>
<dbReference type="PANTHER" id="PTHR43584:SF9">
    <property type="entry name" value="TRANSFERASE HEXAPEPTIDE REPEAT CONTAINING PROTEIN"/>
    <property type="match status" value="1"/>
</dbReference>
<comment type="caution">
    <text evidence="3">The sequence shown here is derived from an EMBL/GenBank/DDBJ whole genome shotgun (WGS) entry which is preliminary data.</text>
</comment>